<sequence>MEPTKFYELIGMFCIKFEHVCLNLEDLFESVLKAEGKDADAISMELDSLTARPLEKMLIKEIRKLSKTTAAEREQASNAECVLQSFSSLKHLRNLLLHTKWIEPHSDPLYRPQHGLVLGRKIKAKRNQQKDATLYPALDVERLEKSVEACCEIEFLIGILGYWLFHKNASEANPSKFVDRARAVNAEVTLLLSSIKRI</sequence>
<dbReference type="Proteomes" id="UP000254168">
    <property type="component" value="Unassembled WGS sequence"/>
</dbReference>
<gene>
    <name evidence="1" type="ORF">CPBF424_16810</name>
</gene>
<accession>A0AA46C7K7</accession>
<protein>
    <submittedName>
        <fullName evidence="1">Uncharacterized protein</fullName>
    </submittedName>
</protein>
<proteinExistence type="predicted"/>
<reference evidence="1 2" key="1">
    <citation type="submission" date="2018-06" db="EMBL/GenBank/DDBJ databases">
        <authorList>
            <person name="Pothier F. J."/>
        </authorList>
    </citation>
    <scope>NUCLEOTIDE SEQUENCE [LARGE SCALE GENOMIC DNA]</scope>
    <source>
        <strain evidence="1 2">CPBF 424</strain>
    </source>
</reference>
<organism evidence="1 2">
    <name type="scientific">Xanthomonas euroxanthea</name>
    <dbReference type="NCBI Taxonomy" id="2259622"/>
    <lineage>
        <taxon>Bacteria</taxon>
        <taxon>Pseudomonadati</taxon>
        <taxon>Pseudomonadota</taxon>
        <taxon>Gammaproteobacteria</taxon>
        <taxon>Lysobacterales</taxon>
        <taxon>Lysobacteraceae</taxon>
        <taxon>Xanthomonas</taxon>
    </lineage>
</organism>
<dbReference type="EMBL" id="UIHB01000002">
    <property type="protein sequence ID" value="SUZ27885.1"/>
    <property type="molecule type" value="Genomic_DNA"/>
</dbReference>
<evidence type="ECO:0000313" key="1">
    <source>
        <dbReference type="EMBL" id="SUZ27885.1"/>
    </source>
</evidence>
<dbReference type="AlphaFoldDB" id="A0AA46C7K7"/>
<evidence type="ECO:0000313" key="2">
    <source>
        <dbReference type="Proteomes" id="UP000254168"/>
    </source>
</evidence>
<keyword evidence="2" id="KW-1185">Reference proteome</keyword>
<dbReference type="RefSeq" id="WP_147295427.1">
    <property type="nucleotide sequence ID" value="NZ_LR994544.1"/>
</dbReference>
<comment type="caution">
    <text evidence="1">The sequence shown here is derived from an EMBL/GenBank/DDBJ whole genome shotgun (WGS) entry which is preliminary data.</text>
</comment>
<name>A0AA46C7K7_9XANT</name>